<dbReference type="RefSeq" id="WP_264013472.1">
    <property type="nucleotide sequence ID" value="NZ_JACKSJ010000119.1"/>
</dbReference>
<accession>A0A9X2YRE5</accession>
<dbReference type="Proteomes" id="UP001140293">
    <property type="component" value="Unassembled WGS sequence"/>
</dbReference>
<dbReference type="GO" id="GO:0016491">
    <property type="term" value="F:oxidoreductase activity"/>
    <property type="evidence" value="ECO:0007669"/>
    <property type="project" value="InterPro"/>
</dbReference>
<evidence type="ECO:0000313" key="4">
    <source>
        <dbReference type="Proteomes" id="UP001140293"/>
    </source>
</evidence>
<dbReference type="AlphaFoldDB" id="A0A9X2YRE5"/>
<organism evidence="3 4">
    <name type="scientific">[Mycobacterium] manitobense</name>
    <dbReference type="NCBI Taxonomy" id="190147"/>
    <lineage>
        <taxon>Bacteria</taxon>
        <taxon>Bacillati</taxon>
        <taxon>Actinomycetota</taxon>
        <taxon>Actinomycetes</taxon>
        <taxon>Mycobacteriales</taxon>
        <taxon>Mycobacteriaceae</taxon>
        <taxon>Mycolicibacterium</taxon>
    </lineage>
</organism>
<comment type="caution">
    <text evidence="3">The sequence shown here is derived from an EMBL/GenBank/DDBJ whole genome shotgun (WGS) entry which is preliminary data.</text>
</comment>
<dbReference type="InterPro" id="IPR018713">
    <property type="entry name" value="MPAB/Lcp_cat_dom"/>
</dbReference>
<evidence type="ECO:0000313" key="3">
    <source>
        <dbReference type="EMBL" id="MCV7171282.1"/>
    </source>
</evidence>
<evidence type="ECO:0000259" key="2">
    <source>
        <dbReference type="Pfam" id="PF09995"/>
    </source>
</evidence>
<feature type="region of interest" description="Disordered" evidence="1">
    <location>
        <begin position="1"/>
        <end position="20"/>
    </location>
</feature>
<proteinExistence type="predicted"/>
<dbReference type="EMBL" id="JACKSJ010000119">
    <property type="protein sequence ID" value="MCV7171282.1"/>
    <property type="molecule type" value="Genomic_DNA"/>
</dbReference>
<reference evidence="3" key="1">
    <citation type="submission" date="2020-07" db="EMBL/GenBank/DDBJ databases">
        <authorList>
            <person name="Pettersson B.M.F."/>
            <person name="Behra P.R.K."/>
            <person name="Ramesh M."/>
            <person name="Das S."/>
            <person name="Dasgupta S."/>
            <person name="Kirsebom L.A."/>
        </authorList>
    </citation>
    <scope>NUCLEOTIDE SEQUENCE</scope>
    <source>
        <strain evidence="3">DSM 44615</strain>
    </source>
</reference>
<dbReference type="PANTHER" id="PTHR36151:SF3">
    <property type="entry name" value="ER-BOUND OXYGENASE MPAB_MPAB'_RUBBER OXYGENASE CATALYTIC DOMAIN-CONTAINING PROTEIN"/>
    <property type="match status" value="1"/>
</dbReference>
<protein>
    <submittedName>
        <fullName evidence="3">DUF2236 domain-containing protein</fullName>
    </submittedName>
</protein>
<dbReference type="PANTHER" id="PTHR36151">
    <property type="entry name" value="BLR2777 PROTEIN"/>
    <property type="match status" value="1"/>
</dbReference>
<sequence length="378" mass="42156">MSTTSLERTARRRRPRSGPAAVLRAVTTESRGAVTAHEDYGFFGPDSVTWKVWGYPTSLTVGFQRAVVVEELDPNLVAAVDTTHDIYKRPRTRYDRTLHYFALVAFGGTRETATASDILVKIHSKAIGTEPYGGGRYDANDPASQLWIHLTAWHSILYAYEKYGPGPLSPEEEARYWEECAVAAELQTCSPEDVPRTRDGVRRYFEQMRPQLAGSEIAVQAMNHLLDAKVMLPPMPRAARPVARVVAEVLRAGTIATMPRWMREMSDIRQPRIVDVAVRPVLWTAFRAMTVSPRAELAMLKVLSPMTHPVVAPVKLGVPPARRETLTPAEARTRYGFEPPAVAHRELRDRQAKRVFGQHIAPSDEGLIESEPILGSLS</sequence>
<evidence type="ECO:0000256" key="1">
    <source>
        <dbReference type="SAM" id="MobiDB-lite"/>
    </source>
</evidence>
<feature type="domain" description="ER-bound oxygenase mpaB/mpaB'/Rubber oxygenase catalytic" evidence="2">
    <location>
        <begin position="50"/>
        <end position="273"/>
    </location>
</feature>
<dbReference type="Pfam" id="PF09995">
    <property type="entry name" value="MPAB_Lcp_cat"/>
    <property type="match status" value="1"/>
</dbReference>
<name>A0A9X2YRE5_9MYCO</name>
<reference evidence="3" key="2">
    <citation type="journal article" date="2022" name="BMC Genomics">
        <title>Comparative genome analysis of mycobacteria focusing on tRNA and non-coding RNA.</title>
        <authorList>
            <person name="Behra P.R.K."/>
            <person name="Pettersson B.M.F."/>
            <person name="Ramesh M."/>
            <person name="Das S."/>
            <person name="Dasgupta S."/>
            <person name="Kirsebom L.A."/>
        </authorList>
    </citation>
    <scope>NUCLEOTIDE SEQUENCE</scope>
    <source>
        <strain evidence="3">DSM 44615</strain>
    </source>
</reference>
<keyword evidence="4" id="KW-1185">Reference proteome</keyword>
<gene>
    <name evidence="3" type="ORF">H7I41_15310</name>
</gene>